<organism evidence="8 9">
    <name type="scientific">Marinoscillum luteum</name>
    <dbReference type="NCBI Taxonomy" id="861051"/>
    <lineage>
        <taxon>Bacteria</taxon>
        <taxon>Pseudomonadati</taxon>
        <taxon>Bacteroidota</taxon>
        <taxon>Cytophagia</taxon>
        <taxon>Cytophagales</taxon>
        <taxon>Reichenbachiellaceae</taxon>
        <taxon>Marinoscillum</taxon>
    </lineage>
</organism>
<dbReference type="Proteomes" id="UP001610063">
    <property type="component" value="Unassembled WGS sequence"/>
</dbReference>
<keyword evidence="1 7" id="KW-1003">Cell membrane</keyword>
<keyword evidence="3 7" id="KW-1133">Transmembrane helix</keyword>
<dbReference type="InterPro" id="IPR003770">
    <property type="entry name" value="MLTG-like"/>
</dbReference>
<dbReference type="Gene3D" id="3.30.1490.480">
    <property type="entry name" value="Endolytic murein transglycosylase"/>
    <property type="match status" value="1"/>
</dbReference>
<keyword evidence="6 7" id="KW-0961">Cell wall biogenesis/degradation</keyword>
<evidence type="ECO:0000313" key="8">
    <source>
        <dbReference type="EMBL" id="MFH6984662.1"/>
    </source>
</evidence>
<dbReference type="RefSeq" id="WP_395418070.1">
    <property type="nucleotide sequence ID" value="NZ_JBIPKE010000018.1"/>
</dbReference>
<dbReference type="CDD" id="cd08010">
    <property type="entry name" value="MltG_like"/>
    <property type="match status" value="1"/>
</dbReference>
<accession>A0ABW7NAK7</accession>
<keyword evidence="5 7" id="KW-0456">Lyase</keyword>
<dbReference type="EMBL" id="JBIPKE010000018">
    <property type="protein sequence ID" value="MFH6984662.1"/>
    <property type="molecule type" value="Genomic_DNA"/>
</dbReference>
<evidence type="ECO:0000256" key="6">
    <source>
        <dbReference type="ARBA" id="ARBA00023316"/>
    </source>
</evidence>
<keyword evidence="2 7" id="KW-0812">Transmembrane</keyword>
<protein>
    <recommendedName>
        <fullName evidence="7">Endolytic murein transglycosylase</fullName>
        <ecNumber evidence="7">4.2.2.29</ecNumber>
    </recommendedName>
    <alternativeName>
        <fullName evidence="7">Peptidoglycan lytic transglycosylase</fullName>
    </alternativeName>
    <alternativeName>
        <fullName evidence="7">Peptidoglycan polymerization terminase</fullName>
    </alternativeName>
</protein>
<comment type="similarity">
    <text evidence="7">Belongs to the transglycosylase MltG family.</text>
</comment>
<dbReference type="PANTHER" id="PTHR30518:SF2">
    <property type="entry name" value="ENDOLYTIC MUREIN TRANSGLYCOSYLASE"/>
    <property type="match status" value="1"/>
</dbReference>
<reference evidence="8 9" key="1">
    <citation type="journal article" date="2013" name="Int. J. Syst. Evol. Microbiol.">
        <title>Marinoscillum luteum sp. nov., isolated from marine sediment.</title>
        <authorList>
            <person name="Cha I.T."/>
            <person name="Park S.J."/>
            <person name="Kim S.J."/>
            <person name="Kim J.G."/>
            <person name="Jung M.Y."/>
            <person name="Shin K.S."/>
            <person name="Kwon K.K."/>
            <person name="Yang S.H."/>
            <person name="Seo Y.S."/>
            <person name="Rhee S.K."/>
        </authorList>
    </citation>
    <scope>NUCLEOTIDE SEQUENCE [LARGE SCALE GENOMIC DNA]</scope>
    <source>
        <strain evidence="8 9">KCTC 23939</strain>
    </source>
</reference>
<dbReference type="Pfam" id="PF02618">
    <property type="entry name" value="YceG"/>
    <property type="match status" value="1"/>
</dbReference>
<comment type="caution">
    <text evidence="8">The sequence shown here is derived from an EMBL/GenBank/DDBJ whole genome shotgun (WGS) entry which is preliminary data.</text>
</comment>
<name>A0ABW7NAK7_9BACT</name>
<evidence type="ECO:0000256" key="1">
    <source>
        <dbReference type="ARBA" id="ARBA00022475"/>
    </source>
</evidence>
<evidence type="ECO:0000256" key="7">
    <source>
        <dbReference type="HAMAP-Rule" id="MF_02065"/>
    </source>
</evidence>
<evidence type="ECO:0000256" key="2">
    <source>
        <dbReference type="ARBA" id="ARBA00022692"/>
    </source>
</evidence>
<keyword evidence="9" id="KW-1185">Reference proteome</keyword>
<comment type="function">
    <text evidence="7">Functions as a peptidoglycan terminase that cleaves nascent peptidoglycan strands endolytically to terminate their elongation.</text>
</comment>
<proteinExistence type="inferred from homology"/>
<evidence type="ECO:0000256" key="3">
    <source>
        <dbReference type="ARBA" id="ARBA00022989"/>
    </source>
</evidence>
<dbReference type="EC" id="4.2.2.29" evidence="7"/>
<evidence type="ECO:0000256" key="5">
    <source>
        <dbReference type="ARBA" id="ARBA00023239"/>
    </source>
</evidence>
<evidence type="ECO:0000256" key="4">
    <source>
        <dbReference type="ARBA" id="ARBA00023136"/>
    </source>
</evidence>
<sequence length="344" mass="39286">MKKKNFIAAFMIVFAVMLSSFAFYGYQVLYTPNILVDQEDRMFAIEDGTTFKELQNKLYDQRIVNDLVSFSFLAKVKGFDREIKPGMYLFKKDMSNTEAINMLRAGIQTPVKLTFNNARKIEELASKLTFPLQIDSADIAPLLMSDSVAQAYGLNANTFICMFLPNTYEVYWTASPKDILDRMKKEYDRYWNDTRVAQAAALGLTPIEASTLASIVDAETNKMDEAATIAGVYLNRLKKGYKLQADPTLVFAIGDFSIRRILNKDKDFESPYNTYKYRGLPPGPINMPSIAALEAVLNAEEHRYLYFCAKDDFSGYHAFAKTLEEHNVNAARFQRALNMERIYR</sequence>
<dbReference type="Gene3D" id="3.30.160.60">
    <property type="entry name" value="Classic Zinc Finger"/>
    <property type="match status" value="1"/>
</dbReference>
<dbReference type="HAMAP" id="MF_02065">
    <property type="entry name" value="MltG"/>
    <property type="match status" value="1"/>
</dbReference>
<gene>
    <name evidence="7 8" type="primary">mltG</name>
    <name evidence="8" type="ORF">ACHKAR_14500</name>
</gene>
<comment type="catalytic activity">
    <reaction evidence="7">
        <text>a peptidoglycan chain = a peptidoglycan chain with N-acetyl-1,6-anhydromuramyl-[peptide] at the reducing end + a peptidoglycan chain with N-acetylglucosamine at the non-reducing end.</text>
        <dbReference type="EC" id="4.2.2.29"/>
    </reaction>
</comment>
<evidence type="ECO:0000313" key="9">
    <source>
        <dbReference type="Proteomes" id="UP001610063"/>
    </source>
</evidence>
<keyword evidence="4 7" id="KW-0472">Membrane</keyword>
<dbReference type="PANTHER" id="PTHR30518">
    <property type="entry name" value="ENDOLYTIC MUREIN TRANSGLYCOSYLASE"/>
    <property type="match status" value="1"/>
</dbReference>
<dbReference type="NCBIfam" id="TIGR00247">
    <property type="entry name" value="endolytic transglycosylase MltG"/>
    <property type="match status" value="1"/>
</dbReference>
<feature type="site" description="Important for catalytic activity" evidence="7">
    <location>
        <position position="219"/>
    </location>
</feature>